<gene>
    <name evidence="1" type="ORF">ONZ43_g850</name>
</gene>
<reference evidence="1" key="1">
    <citation type="submission" date="2022-11" db="EMBL/GenBank/DDBJ databases">
        <title>Genome Sequence of Nemania bipapillata.</title>
        <authorList>
            <person name="Buettner E."/>
        </authorList>
    </citation>
    <scope>NUCLEOTIDE SEQUENCE</scope>
    <source>
        <strain evidence="1">CP14</strain>
    </source>
</reference>
<evidence type="ECO:0000313" key="1">
    <source>
        <dbReference type="EMBL" id="KAJ8123129.1"/>
    </source>
</evidence>
<keyword evidence="2" id="KW-1185">Reference proteome</keyword>
<protein>
    <submittedName>
        <fullName evidence="1">Uncharacterized protein</fullName>
    </submittedName>
</protein>
<dbReference type="Proteomes" id="UP001153334">
    <property type="component" value="Unassembled WGS sequence"/>
</dbReference>
<organism evidence="1 2">
    <name type="scientific">Nemania bipapillata</name>
    <dbReference type="NCBI Taxonomy" id="110536"/>
    <lineage>
        <taxon>Eukaryota</taxon>
        <taxon>Fungi</taxon>
        <taxon>Dikarya</taxon>
        <taxon>Ascomycota</taxon>
        <taxon>Pezizomycotina</taxon>
        <taxon>Sordariomycetes</taxon>
        <taxon>Xylariomycetidae</taxon>
        <taxon>Xylariales</taxon>
        <taxon>Xylariaceae</taxon>
        <taxon>Nemania</taxon>
    </lineage>
</organism>
<proteinExistence type="predicted"/>
<accession>A0ACC2J6Z9</accession>
<evidence type="ECO:0000313" key="2">
    <source>
        <dbReference type="Proteomes" id="UP001153334"/>
    </source>
</evidence>
<comment type="caution">
    <text evidence="1">The sequence shown here is derived from an EMBL/GenBank/DDBJ whole genome shotgun (WGS) entry which is preliminary data.</text>
</comment>
<dbReference type="EMBL" id="JAPESX010000123">
    <property type="protein sequence ID" value="KAJ8123129.1"/>
    <property type="molecule type" value="Genomic_DNA"/>
</dbReference>
<name>A0ACC2J6Z9_9PEZI</name>
<sequence>MRFSSSLGCGLVLLRALAASAGIPSYFQRFPVTRSEINAATVLRELGQRVSSKATLYGPSDSRYPNATARWNNFAIPQIQIVVVAGEESDVSTIVRYCNENSLEFLAINGGHGNGKSLGSFKGVQINLKNLRNISIQDDGKTAWFGGGVYDGEANSYLWDQGYVVTTGSCDCVGMMGAGLGGGHGRLEGPYGMISDNIVQLHVVLGNGQAVVVNETSHSDLLWAMKGAGHNFGIVTSFEMRIYPNDLETWHYHSYIWTGDKLEAIFTALNNLQGNGTTPVNMTTNYGNFAMNTSITDTEPVICWTFAYRGSAKEAEGYLTELNAIEAVYEEYGDIPYPEIASAQQTGVDDFICQDGYTRITATAGLQVYNLTTERNIFDRFTQIIARNPTLAAGGVILHEGYSTEGVTAVASDSSAYPFRDDHHLMLVQIIVPPGNATIEKAAWDWAVEVRAQWNDGQPNRPIDAYVNYANGFEPLQQMYGHEAWRLEKLRNLKAKYDPSNRFRYYNPIISS</sequence>